<dbReference type="AlphaFoldDB" id="A0A2G9Q9D4"/>
<gene>
    <name evidence="2" type="ORF">AB205_0014340</name>
</gene>
<dbReference type="Proteomes" id="UP000228934">
    <property type="component" value="Unassembled WGS sequence"/>
</dbReference>
<accession>A0A2G9Q9D4</accession>
<feature type="compositionally biased region" description="Polar residues" evidence="1">
    <location>
        <begin position="36"/>
        <end position="47"/>
    </location>
</feature>
<evidence type="ECO:0000313" key="3">
    <source>
        <dbReference type="Proteomes" id="UP000228934"/>
    </source>
</evidence>
<dbReference type="EMBL" id="KZ060522">
    <property type="protein sequence ID" value="PIO12180.1"/>
    <property type="molecule type" value="Genomic_DNA"/>
</dbReference>
<sequence>MGEALDPQGTHQLFSSKIGGLRSPYLREFSLDQKSQRSGKQQMTSVSPGCGHTRDCSYCQTRLNPGPSLSCLLSTLPSMLWLW</sequence>
<proteinExistence type="predicted"/>
<keyword evidence="3" id="KW-1185">Reference proteome</keyword>
<protein>
    <submittedName>
        <fullName evidence="2">Uncharacterized protein</fullName>
    </submittedName>
</protein>
<organism evidence="2 3">
    <name type="scientific">Aquarana catesbeiana</name>
    <name type="common">American bullfrog</name>
    <name type="synonym">Rana catesbeiana</name>
    <dbReference type="NCBI Taxonomy" id="8400"/>
    <lineage>
        <taxon>Eukaryota</taxon>
        <taxon>Metazoa</taxon>
        <taxon>Chordata</taxon>
        <taxon>Craniata</taxon>
        <taxon>Vertebrata</taxon>
        <taxon>Euteleostomi</taxon>
        <taxon>Amphibia</taxon>
        <taxon>Batrachia</taxon>
        <taxon>Anura</taxon>
        <taxon>Neobatrachia</taxon>
        <taxon>Ranoidea</taxon>
        <taxon>Ranidae</taxon>
        <taxon>Aquarana</taxon>
    </lineage>
</organism>
<evidence type="ECO:0000313" key="2">
    <source>
        <dbReference type="EMBL" id="PIO12180.1"/>
    </source>
</evidence>
<feature type="region of interest" description="Disordered" evidence="1">
    <location>
        <begin position="32"/>
        <end position="51"/>
    </location>
</feature>
<name>A0A2G9Q9D4_AQUCT</name>
<reference evidence="3" key="1">
    <citation type="journal article" date="2017" name="Nat. Commun.">
        <title>The North American bullfrog draft genome provides insight into hormonal regulation of long noncoding RNA.</title>
        <authorList>
            <person name="Hammond S.A."/>
            <person name="Warren R.L."/>
            <person name="Vandervalk B.P."/>
            <person name="Kucuk E."/>
            <person name="Khan H."/>
            <person name="Gibb E.A."/>
            <person name="Pandoh P."/>
            <person name="Kirk H."/>
            <person name="Zhao Y."/>
            <person name="Jones M."/>
            <person name="Mungall A.J."/>
            <person name="Coope R."/>
            <person name="Pleasance S."/>
            <person name="Moore R.A."/>
            <person name="Holt R.A."/>
            <person name="Round J.M."/>
            <person name="Ohora S."/>
            <person name="Walle B.V."/>
            <person name="Veldhoen N."/>
            <person name="Helbing C.C."/>
            <person name="Birol I."/>
        </authorList>
    </citation>
    <scope>NUCLEOTIDE SEQUENCE [LARGE SCALE GENOMIC DNA]</scope>
</reference>
<evidence type="ECO:0000256" key="1">
    <source>
        <dbReference type="SAM" id="MobiDB-lite"/>
    </source>
</evidence>